<dbReference type="OrthoDB" id="412947at2759"/>
<comment type="caution">
    <text evidence="1">The sequence shown here is derived from an EMBL/GenBank/DDBJ whole genome shotgun (WGS) entry which is preliminary data.</text>
</comment>
<dbReference type="Proteomes" id="UP001152797">
    <property type="component" value="Unassembled WGS sequence"/>
</dbReference>
<evidence type="ECO:0000313" key="3">
    <source>
        <dbReference type="Proteomes" id="UP001152797"/>
    </source>
</evidence>
<name>A0A9P1D148_9DINO</name>
<reference evidence="2 3" key="2">
    <citation type="submission" date="2024-05" db="EMBL/GenBank/DDBJ databases">
        <authorList>
            <person name="Chen Y."/>
            <person name="Shah S."/>
            <person name="Dougan E. K."/>
            <person name="Thang M."/>
            <person name="Chan C."/>
        </authorList>
    </citation>
    <scope>NUCLEOTIDE SEQUENCE [LARGE SCALE GENOMIC DNA]</scope>
</reference>
<reference evidence="1" key="1">
    <citation type="submission" date="2022-10" db="EMBL/GenBank/DDBJ databases">
        <authorList>
            <person name="Chen Y."/>
            <person name="Dougan E. K."/>
            <person name="Chan C."/>
            <person name="Rhodes N."/>
            <person name="Thang M."/>
        </authorList>
    </citation>
    <scope>NUCLEOTIDE SEQUENCE</scope>
</reference>
<protein>
    <submittedName>
        <fullName evidence="1">Uncharacterized protein</fullName>
    </submittedName>
</protein>
<keyword evidence="3" id="KW-1185">Reference proteome</keyword>
<dbReference type="EMBL" id="CAMXCT030002802">
    <property type="protein sequence ID" value="CAL4787880.1"/>
    <property type="molecule type" value="Genomic_DNA"/>
</dbReference>
<dbReference type="AlphaFoldDB" id="A0A9P1D148"/>
<dbReference type="EMBL" id="CAMXCT010002802">
    <property type="protein sequence ID" value="CAI4000568.1"/>
    <property type="molecule type" value="Genomic_DNA"/>
</dbReference>
<accession>A0A9P1D148</accession>
<evidence type="ECO:0000313" key="1">
    <source>
        <dbReference type="EMBL" id="CAI4000568.1"/>
    </source>
</evidence>
<gene>
    <name evidence="1" type="ORF">C1SCF055_LOCUS26677</name>
</gene>
<evidence type="ECO:0000313" key="2">
    <source>
        <dbReference type="EMBL" id="CAL4787880.1"/>
    </source>
</evidence>
<proteinExistence type="predicted"/>
<dbReference type="EMBL" id="CAMXCT020002802">
    <property type="protein sequence ID" value="CAL1153943.1"/>
    <property type="molecule type" value="Genomic_DNA"/>
</dbReference>
<organism evidence="1">
    <name type="scientific">Cladocopium goreaui</name>
    <dbReference type="NCBI Taxonomy" id="2562237"/>
    <lineage>
        <taxon>Eukaryota</taxon>
        <taxon>Sar</taxon>
        <taxon>Alveolata</taxon>
        <taxon>Dinophyceae</taxon>
        <taxon>Suessiales</taxon>
        <taxon>Symbiodiniaceae</taxon>
        <taxon>Cladocopium</taxon>
    </lineage>
</organism>
<sequence>MEPGQPYQRDEALLEELGYKTGQKVERETFMSRLTVHQQRHMCDLWKELRTRCYDHWMDEVENDKLMHSHGVLKEVVSRCCRDFREKSNHVKDAAMCHHEVVMLYRHCKDQRASPPGRTKSELPVRPE</sequence>